<organism evidence="2 3">
    <name type="scientific">Gordonia phage Yvonnetastic</name>
    <dbReference type="NCBI Taxonomy" id="1821566"/>
    <lineage>
        <taxon>Viruses</taxon>
        <taxon>Duplodnaviria</taxon>
        <taxon>Heunggongvirae</taxon>
        <taxon>Uroviricota</taxon>
        <taxon>Caudoviricetes</taxon>
        <taxon>Yvonnevirus</taxon>
        <taxon>Yvonnevirus yvonnetastic</taxon>
        <taxon>Gordonia virus Yvonnetastic</taxon>
    </lineage>
</organism>
<keyword evidence="3" id="KW-1185">Reference proteome</keyword>
<reference evidence="3" key="1">
    <citation type="submission" date="2016-03" db="EMBL/GenBank/DDBJ databases">
        <authorList>
            <person name="Ploux O."/>
        </authorList>
    </citation>
    <scope>NUCLEOTIDE SEQUENCE [LARGE SCALE GENOMIC DNA]</scope>
</reference>
<dbReference type="Pfam" id="PF01844">
    <property type="entry name" value="HNH"/>
    <property type="match status" value="1"/>
</dbReference>
<dbReference type="GO" id="GO:0004519">
    <property type="term" value="F:endonuclease activity"/>
    <property type="evidence" value="ECO:0007669"/>
    <property type="project" value="UniProtKB-KW"/>
</dbReference>
<keyword evidence="2" id="KW-0378">Hydrolase</keyword>
<keyword evidence="2" id="KW-0540">Nuclease</keyword>
<dbReference type="GeneID" id="29125008"/>
<sequence length="300" mass="33936">MKTCKACKYCGADRLDAEALERAARECKRCDGALRYKKRSQDPCSVDGCTRKTNKLGLCYLHAKDPDAPPSRVCGNCGKSVPKERHGPRAACSDGCSRELDLARRSALGCAVPGCTSPLASVGYCKLHLHRYNKWGDVNQTGPECTCVECGSQFFGRQKSNKVCSSKCRSARRSRTADVEKIRQQNRDLRKKNPDRYRENVRHYRAQRRALEVKVVTDKDVARQRNRQRGLCFHCGEPIQQGPRQEHLDHIVPQNRGGRHSIGNLVIACLRCNVSKSDHLLYEWKLNQSTGRPLKRKELN</sequence>
<dbReference type="RefSeq" id="YP_009301100.1">
    <property type="nucleotide sequence ID" value="NC_031230.1"/>
</dbReference>
<evidence type="ECO:0000259" key="1">
    <source>
        <dbReference type="SMART" id="SM00507"/>
    </source>
</evidence>
<dbReference type="InterPro" id="IPR003615">
    <property type="entry name" value="HNH_nuc"/>
</dbReference>
<dbReference type="Proteomes" id="UP000201371">
    <property type="component" value="Segment"/>
</dbReference>
<dbReference type="PANTHER" id="PTHR33877:SF1">
    <property type="entry name" value="TYPE IV METHYL-DIRECTED RESTRICTION ENZYME ECOKMCRA"/>
    <property type="match status" value="1"/>
</dbReference>
<dbReference type="GO" id="GO:0008270">
    <property type="term" value="F:zinc ion binding"/>
    <property type="evidence" value="ECO:0007669"/>
    <property type="project" value="InterPro"/>
</dbReference>
<dbReference type="InterPro" id="IPR002711">
    <property type="entry name" value="HNH"/>
</dbReference>
<dbReference type="Gene3D" id="1.10.30.50">
    <property type="match status" value="1"/>
</dbReference>
<proteinExistence type="predicted"/>
<dbReference type="InterPro" id="IPR052892">
    <property type="entry name" value="NA-targeting_endonuclease"/>
</dbReference>
<dbReference type="PANTHER" id="PTHR33877">
    <property type="entry name" value="SLL1193 PROTEIN"/>
    <property type="match status" value="1"/>
</dbReference>
<keyword evidence="2" id="KW-0255">Endonuclease</keyword>
<name>A0A142K907_9CAUD</name>
<gene>
    <name evidence="2" type="primary">46</name>
    <name evidence="2" type="ORF">SEA_YVONNETASTIC_46</name>
</gene>
<dbReference type="SMART" id="SM00507">
    <property type="entry name" value="HNHc"/>
    <property type="match status" value="1"/>
</dbReference>
<dbReference type="OrthoDB" id="9937at10239"/>
<feature type="domain" description="HNH nuclease" evidence="1">
    <location>
        <begin position="221"/>
        <end position="274"/>
    </location>
</feature>
<dbReference type="KEGG" id="vg:29125008"/>
<evidence type="ECO:0000313" key="3">
    <source>
        <dbReference type="Proteomes" id="UP000201371"/>
    </source>
</evidence>
<dbReference type="EMBL" id="KU963248">
    <property type="protein sequence ID" value="AMS02590.1"/>
    <property type="molecule type" value="Genomic_DNA"/>
</dbReference>
<dbReference type="GO" id="GO:0003676">
    <property type="term" value="F:nucleic acid binding"/>
    <property type="evidence" value="ECO:0007669"/>
    <property type="project" value="InterPro"/>
</dbReference>
<protein>
    <submittedName>
        <fullName evidence="2">HNH endonuclease</fullName>
    </submittedName>
</protein>
<accession>A0A142K907</accession>
<evidence type="ECO:0000313" key="2">
    <source>
        <dbReference type="EMBL" id="AMS02590.1"/>
    </source>
</evidence>